<dbReference type="Proteomes" id="UP001465976">
    <property type="component" value="Unassembled WGS sequence"/>
</dbReference>
<comment type="caution">
    <text evidence="1">The sequence shown here is derived from an EMBL/GenBank/DDBJ whole genome shotgun (WGS) entry which is preliminary data.</text>
</comment>
<name>A0ABR3FC50_9AGAR</name>
<gene>
    <name evidence="1" type="ORF">V5O48_009296</name>
</gene>
<organism evidence="1 2">
    <name type="scientific">Marasmius crinis-equi</name>
    <dbReference type="NCBI Taxonomy" id="585013"/>
    <lineage>
        <taxon>Eukaryota</taxon>
        <taxon>Fungi</taxon>
        <taxon>Dikarya</taxon>
        <taxon>Basidiomycota</taxon>
        <taxon>Agaricomycotina</taxon>
        <taxon>Agaricomycetes</taxon>
        <taxon>Agaricomycetidae</taxon>
        <taxon>Agaricales</taxon>
        <taxon>Marasmiineae</taxon>
        <taxon>Marasmiaceae</taxon>
        <taxon>Marasmius</taxon>
    </lineage>
</organism>
<protein>
    <submittedName>
        <fullName evidence="1">Uncharacterized protein</fullName>
    </submittedName>
</protein>
<proteinExistence type="predicted"/>
<sequence length="195" mass="23014">MLATRRHFSSEEECRVARAAMADPSVSSPGYGYLSNTAYQSVMSIPYFLDAIAKPHYPPYPDGTDFDKQRHKEEKLLLEAVVFAGDRYIQRHFSTDTNNCCIVTGRFLLYLIAHDEHTWIIPTNWERLWNPKIYKEMEKEARKARFLRPFGKMRDSIGWDFAPWYNRSGQPKVYVRGPWSPFRRREVEPLRETTE</sequence>
<evidence type="ECO:0000313" key="1">
    <source>
        <dbReference type="EMBL" id="KAL0572672.1"/>
    </source>
</evidence>
<dbReference type="EMBL" id="JBAHYK010000599">
    <property type="protein sequence ID" value="KAL0572672.1"/>
    <property type="molecule type" value="Genomic_DNA"/>
</dbReference>
<reference evidence="1 2" key="1">
    <citation type="submission" date="2024-02" db="EMBL/GenBank/DDBJ databases">
        <title>A draft genome for the cacao thread blight pathogen Marasmius crinis-equi.</title>
        <authorList>
            <person name="Cohen S.P."/>
            <person name="Baruah I.K."/>
            <person name="Amoako-Attah I."/>
            <person name="Bukari Y."/>
            <person name="Meinhardt L.W."/>
            <person name="Bailey B.A."/>
        </authorList>
    </citation>
    <scope>NUCLEOTIDE SEQUENCE [LARGE SCALE GENOMIC DNA]</scope>
    <source>
        <strain evidence="1 2">GH-76</strain>
    </source>
</reference>
<accession>A0ABR3FC50</accession>
<keyword evidence="2" id="KW-1185">Reference proteome</keyword>
<evidence type="ECO:0000313" key="2">
    <source>
        <dbReference type="Proteomes" id="UP001465976"/>
    </source>
</evidence>